<evidence type="ECO:0000313" key="2">
    <source>
        <dbReference type="EMBL" id="CDH46770.1"/>
    </source>
</evidence>
<accession>A0A7U7GET2</accession>
<gene>
    <name evidence="2" type="ORF">BN874_60015</name>
</gene>
<reference evidence="2 3" key="1">
    <citation type="journal article" date="2014" name="ISME J.">
        <title>Candidatus Competibacter-lineage genomes retrieved from metagenomes reveal functional metabolic diversity.</title>
        <authorList>
            <person name="McIlroy S.J."/>
            <person name="Albertsen M."/>
            <person name="Andresen E.K."/>
            <person name="Saunders A.M."/>
            <person name="Kristiansen R."/>
            <person name="Stokholm-Bjerregaard M."/>
            <person name="Nielsen K.L."/>
            <person name="Nielsen P.H."/>
        </authorList>
    </citation>
    <scope>NUCLEOTIDE SEQUENCE [LARGE SCALE GENOMIC DNA]</scope>
    <source>
        <strain evidence="2 3">Run_B_J11</strain>
    </source>
</reference>
<dbReference type="Proteomes" id="UP000019184">
    <property type="component" value="Unassembled WGS sequence"/>
</dbReference>
<evidence type="ECO:0000313" key="3">
    <source>
        <dbReference type="Proteomes" id="UP000019184"/>
    </source>
</evidence>
<sequence>MTTRKVTKMVMRDSSMTVGEVHSLLSPAEEGLEAREIDSFARPERTERSALALDEHQVTGSEGRGDNAFTGGADSAHDFAAVLA</sequence>
<name>A0A7U7GET2_9GAMM</name>
<protein>
    <submittedName>
        <fullName evidence="2">Uncharacterized protein</fullName>
    </submittedName>
</protein>
<feature type="region of interest" description="Disordered" evidence="1">
    <location>
        <begin position="40"/>
        <end position="73"/>
    </location>
</feature>
<comment type="caution">
    <text evidence="2">The sequence shown here is derived from an EMBL/GenBank/DDBJ whole genome shotgun (WGS) entry which is preliminary data.</text>
</comment>
<keyword evidence="3" id="KW-1185">Reference proteome</keyword>
<organism evidence="2 3">
    <name type="scientific">Candidatus Contendobacter odensis Run_B_J11</name>
    <dbReference type="NCBI Taxonomy" id="1400861"/>
    <lineage>
        <taxon>Bacteria</taxon>
        <taxon>Pseudomonadati</taxon>
        <taxon>Pseudomonadota</taxon>
        <taxon>Gammaproteobacteria</taxon>
        <taxon>Candidatus Competibacteraceae</taxon>
        <taxon>Candidatus Contendibacter</taxon>
    </lineage>
</organism>
<feature type="compositionally biased region" description="Basic and acidic residues" evidence="1">
    <location>
        <begin position="40"/>
        <end position="57"/>
    </location>
</feature>
<evidence type="ECO:0000256" key="1">
    <source>
        <dbReference type="SAM" id="MobiDB-lite"/>
    </source>
</evidence>
<dbReference type="EMBL" id="CBTK010000276">
    <property type="protein sequence ID" value="CDH46770.1"/>
    <property type="molecule type" value="Genomic_DNA"/>
</dbReference>
<proteinExistence type="predicted"/>
<dbReference type="AlphaFoldDB" id="A0A7U7GET2"/>